<evidence type="ECO:0000256" key="1">
    <source>
        <dbReference type="SAM" id="MobiDB-lite"/>
    </source>
</evidence>
<feature type="transmembrane region" description="Helical" evidence="2">
    <location>
        <begin position="701"/>
        <end position="720"/>
    </location>
</feature>
<feature type="compositionally biased region" description="Low complexity" evidence="1">
    <location>
        <begin position="411"/>
        <end position="422"/>
    </location>
</feature>
<feature type="compositionally biased region" description="Polar residues" evidence="1">
    <location>
        <begin position="333"/>
        <end position="367"/>
    </location>
</feature>
<feature type="compositionally biased region" description="Polar residues" evidence="1">
    <location>
        <begin position="522"/>
        <end position="546"/>
    </location>
</feature>
<evidence type="ECO:0008006" key="5">
    <source>
        <dbReference type="Google" id="ProtNLM"/>
    </source>
</evidence>
<sequence>MSSGDSSPNKIASKPISSPLASAPKFSPPSSRNNSPIRRPLHDRSNSQTNQFSGPTIRIVEDPGTDIYSKTPFPSQASHVLPARNRPGYAFEGRGPRVSGRSSDGSIVANAVAKFESSSTLVPKPLQYKKAIRHSASTSTSDADTVVASSFSPSTSSRFSQGTTPPSSPTASSYKEKGLEVLEEVLSQPTRPTIRAVIPSSSSAGDPFEAHALTPKASAASLASTASTDTLTHRHSGHKRDSSNLSQSLPAGHKHTPSSGSDKKKQASSTNKAPRRPILKPSTESFAFSDTSSISDRPRSSSQPSPTIHDARQVSLASGVRVHYPIIRAPSASSLRAESQNPPNISSRMNPRTSQVHHWSSQLSTIHSESDRNSRSVERSSRSFDGRSQSVSHDEHGGNGRSHLPRRRQTISSISSSENISSDNYTEASVAVPLPLFSPITGPSGDDRDSTDERHDTISPLQSPPLRNKRSFLRRHDSDSRSSSSRPGSSQSDLSTFIANTIPAWARVYYQRGERSSLGAPDTSTESSGSVRVGTAQSGRTNTPSEGNFPLSIYRPRNRPHARMSHPETMSISDIVEHEVYAIGPPRRFMADPFTPHLRQDRRSRAQLSAWKAPSFDESLGTFMFSRQNRQILLFCLGFIFPLAWMIASLLPLPPDPEMMPEMAEATPSQMDLEQEFARELGPVDDRSYQKAMWWRNLNRIMSAVGTLLIGVIIALAILASKMS</sequence>
<feature type="transmembrane region" description="Helical" evidence="2">
    <location>
        <begin position="632"/>
        <end position="653"/>
    </location>
</feature>
<feature type="compositionally biased region" description="Low complexity" evidence="1">
    <location>
        <begin position="481"/>
        <end position="495"/>
    </location>
</feature>
<feature type="compositionally biased region" description="Low complexity" evidence="1">
    <location>
        <begin position="28"/>
        <end position="38"/>
    </location>
</feature>
<feature type="compositionally biased region" description="Low complexity" evidence="1">
    <location>
        <begin position="212"/>
        <end position="230"/>
    </location>
</feature>
<accession>A0A6A5ZHR7</accession>
<feature type="compositionally biased region" description="Basic and acidic residues" evidence="1">
    <location>
        <begin position="368"/>
        <end position="385"/>
    </location>
</feature>
<feature type="compositionally biased region" description="Polar residues" evidence="1">
    <location>
        <begin position="1"/>
        <end position="20"/>
    </location>
</feature>
<evidence type="ECO:0000256" key="2">
    <source>
        <dbReference type="SAM" id="Phobius"/>
    </source>
</evidence>
<feature type="region of interest" description="Disordered" evidence="1">
    <location>
        <begin position="333"/>
        <end position="422"/>
    </location>
</feature>
<feature type="region of interest" description="Disordered" evidence="1">
    <location>
        <begin position="1"/>
        <end position="104"/>
    </location>
</feature>
<reference evidence="3" key="1">
    <citation type="journal article" date="2020" name="Stud. Mycol.">
        <title>101 Dothideomycetes genomes: a test case for predicting lifestyles and emergence of pathogens.</title>
        <authorList>
            <person name="Haridas S."/>
            <person name="Albert R."/>
            <person name="Binder M."/>
            <person name="Bloem J."/>
            <person name="Labutti K."/>
            <person name="Salamov A."/>
            <person name="Andreopoulos B."/>
            <person name="Baker S."/>
            <person name="Barry K."/>
            <person name="Bills G."/>
            <person name="Bluhm B."/>
            <person name="Cannon C."/>
            <person name="Castanera R."/>
            <person name="Culley D."/>
            <person name="Daum C."/>
            <person name="Ezra D."/>
            <person name="Gonzalez J."/>
            <person name="Henrissat B."/>
            <person name="Kuo A."/>
            <person name="Liang C."/>
            <person name="Lipzen A."/>
            <person name="Lutzoni F."/>
            <person name="Magnuson J."/>
            <person name="Mondo S."/>
            <person name="Nolan M."/>
            <person name="Ohm R."/>
            <person name="Pangilinan J."/>
            <person name="Park H.-J."/>
            <person name="Ramirez L."/>
            <person name="Alfaro M."/>
            <person name="Sun H."/>
            <person name="Tritt A."/>
            <person name="Yoshinaga Y."/>
            <person name="Zwiers L.-H."/>
            <person name="Turgeon B."/>
            <person name="Goodwin S."/>
            <person name="Spatafora J."/>
            <person name="Crous P."/>
            <person name="Grigoriev I."/>
        </authorList>
    </citation>
    <scope>NUCLEOTIDE SEQUENCE</scope>
    <source>
        <strain evidence="3">CBS 627.86</strain>
    </source>
</reference>
<proteinExistence type="predicted"/>
<dbReference type="Proteomes" id="UP000799770">
    <property type="component" value="Unassembled WGS sequence"/>
</dbReference>
<feature type="region of interest" description="Disordered" evidence="1">
    <location>
        <begin position="131"/>
        <end position="310"/>
    </location>
</feature>
<name>A0A6A5ZHR7_9PLEO</name>
<feature type="region of interest" description="Disordered" evidence="1">
    <location>
        <begin position="436"/>
        <end position="495"/>
    </location>
</feature>
<keyword evidence="2" id="KW-0472">Membrane</keyword>
<evidence type="ECO:0000313" key="3">
    <source>
        <dbReference type="EMBL" id="KAF2118716.1"/>
    </source>
</evidence>
<keyword evidence="4" id="KW-1185">Reference proteome</keyword>
<feature type="region of interest" description="Disordered" evidence="1">
    <location>
        <begin position="516"/>
        <end position="565"/>
    </location>
</feature>
<feature type="compositionally biased region" description="Basic and acidic residues" evidence="1">
    <location>
        <begin position="445"/>
        <end position="457"/>
    </location>
</feature>
<dbReference type="EMBL" id="ML977316">
    <property type="protein sequence ID" value="KAF2118716.1"/>
    <property type="molecule type" value="Genomic_DNA"/>
</dbReference>
<gene>
    <name evidence="3" type="ORF">BDV96DRAFT_596558</name>
</gene>
<dbReference type="AlphaFoldDB" id="A0A6A5ZHR7"/>
<organism evidence="3 4">
    <name type="scientific">Lophiotrema nucula</name>
    <dbReference type="NCBI Taxonomy" id="690887"/>
    <lineage>
        <taxon>Eukaryota</taxon>
        <taxon>Fungi</taxon>
        <taxon>Dikarya</taxon>
        <taxon>Ascomycota</taxon>
        <taxon>Pezizomycotina</taxon>
        <taxon>Dothideomycetes</taxon>
        <taxon>Pleosporomycetidae</taxon>
        <taxon>Pleosporales</taxon>
        <taxon>Lophiotremataceae</taxon>
        <taxon>Lophiotrema</taxon>
    </lineage>
</organism>
<keyword evidence="2" id="KW-1133">Transmembrane helix</keyword>
<keyword evidence="2" id="KW-0812">Transmembrane</keyword>
<evidence type="ECO:0000313" key="4">
    <source>
        <dbReference type="Proteomes" id="UP000799770"/>
    </source>
</evidence>
<protein>
    <recommendedName>
        <fullName evidence="5">Serine-rich protein</fullName>
    </recommendedName>
</protein>
<feature type="compositionally biased region" description="Low complexity" evidence="1">
    <location>
        <begin position="289"/>
        <end position="308"/>
    </location>
</feature>
<feature type="compositionally biased region" description="Low complexity" evidence="1">
    <location>
        <begin position="135"/>
        <end position="173"/>
    </location>
</feature>
<dbReference type="OrthoDB" id="4153178at2759"/>